<dbReference type="AlphaFoldDB" id="A0A3P8WFG6"/>
<dbReference type="Pfam" id="PF03039">
    <property type="entry name" value="IL12"/>
    <property type="match status" value="1"/>
</dbReference>
<dbReference type="Ensembl" id="ENSCSET00000025801.1">
    <property type="protein sequence ID" value="ENSCSEP00000025464.1"/>
    <property type="gene ID" value="ENSCSEG00000016254.1"/>
</dbReference>
<dbReference type="Gene3D" id="1.20.1250.10">
    <property type="match status" value="1"/>
</dbReference>
<organism evidence="2 3">
    <name type="scientific">Cynoglossus semilaevis</name>
    <name type="common">Tongue sole</name>
    <dbReference type="NCBI Taxonomy" id="244447"/>
    <lineage>
        <taxon>Eukaryota</taxon>
        <taxon>Metazoa</taxon>
        <taxon>Chordata</taxon>
        <taxon>Craniata</taxon>
        <taxon>Vertebrata</taxon>
        <taxon>Euteleostomi</taxon>
        <taxon>Actinopterygii</taxon>
        <taxon>Neopterygii</taxon>
        <taxon>Teleostei</taxon>
        <taxon>Neoteleostei</taxon>
        <taxon>Acanthomorphata</taxon>
        <taxon>Carangaria</taxon>
        <taxon>Pleuronectiformes</taxon>
        <taxon>Pleuronectoidei</taxon>
        <taxon>Cynoglossidae</taxon>
        <taxon>Cynoglossinae</taxon>
        <taxon>Cynoglossus</taxon>
    </lineage>
</organism>
<dbReference type="GO" id="GO:0008083">
    <property type="term" value="F:growth factor activity"/>
    <property type="evidence" value="ECO:0007669"/>
    <property type="project" value="UniProtKB-KW"/>
</dbReference>
<dbReference type="GO" id="GO:0005125">
    <property type="term" value="F:cytokine activity"/>
    <property type="evidence" value="ECO:0007669"/>
    <property type="project" value="UniProtKB-KW"/>
</dbReference>
<gene>
    <name evidence="1" type="primary">IL12A</name>
</gene>
<keyword evidence="3" id="KW-1185">Reference proteome</keyword>
<dbReference type="PROSITE" id="PS51257">
    <property type="entry name" value="PROKAR_LIPOPROTEIN"/>
    <property type="match status" value="1"/>
</dbReference>
<dbReference type="InParanoid" id="A0A3P8WFG6"/>
<dbReference type="GO" id="GO:0005615">
    <property type="term" value="C:extracellular space"/>
    <property type="evidence" value="ECO:0007669"/>
    <property type="project" value="UniProtKB-KW"/>
</dbReference>
<dbReference type="GO" id="GO:0005143">
    <property type="term" value="F:interleukin-12 receptor binding"/>
    <property type="evidence" value="ECO:0007669"/>
    <property type="project" value="InterPro"/>
</dbReference>
<keyword evidence="1" id="KW-0964">Secreted</keyword>
<dbReference type="InterPro" id="IPR009079">
    <property type="entry name" value="4_helix_cytokine-like_core"/>
</dbReference>
<feature type="signal peptide" evidence="1">
    <location>
        <begin position="1"/>
        <end position="29"/>
    </location>
</feature>
<protein>
    <recommendedName>
        <fullName evidence="1">Interleukin-12 subunit alpha</fullName>
        <shortName evidence="1">IL-12A</shortName>
    </recommendedName>
</protein>
<dbReference type="GeneTree" id="ENSGT00390000016906"/>
<reference evidence="2" key="3">
    <citation type="submission" date="2025-09" db="UniProtKB">
        <authorList>
            <consortium name="Ensembl"/>
        </authorList>
    </citation>
    <scope>IDENTIFICATION</scope>
</reference>
<dbReference type="OrthoDB" id="9893660at2759"/>
<evidence type="ECO:0000256" key="1">
    <source>
        <dbReference type="RuleBase" id="RU363133"/>
    </source>
</evidence>
<dbReference type="SUPFAM" id="SSF47266">
    <property type="entry name" value="4-helical cytokines"/>
    <property type="match status" value="1"/>
</dbReference>
<reference evidence="2" key="2">
    <citation type="submission" date="2025-08" db="UniProtKB">
        <authorList>
            <consortium name="Ensembl"/>
        </authorList>
    </citation>
    <scope>IDENTIFICATION</scope>
</reference>
<accession>A0A3P8WFG6</accession>
<dbReference type="InterPro" id="IPR004281">
    <property type="entry name" value="IL-12_alpha"/>
</dbReference>
<feature type="chain" id="PRO_5017853481" description="Interleukin-12 subunit alpha" evidence="1">
    <location>
        <begin position="30"/>
        <end position="204"/>
    </location>
</feature>
<dbReference type="Proteomes" id="UP000265120">
    <property type="component" value="Chromosome 20"/>
</dbReference>
<dbReference type="GO" id="GO:0006955">
    <property type="term" value="P:immune response"/>
    <property type="evidence" value="ECO:0007669"/>
    <property type="project" value="InterPro"/>
</dbReference>
<dbReference type="OMA" id="HYYKFLA"/>
<comment type="similarity">
    <text evidence="1">Belongs to the IL-6 superfamily.</text>
</comment>
<comment type="subcellular location">
    <subcellularLocation>
        <location evidence="1">Secreted</location>
    </subcellularLocation>
</comment>
<reference evidence="2 3" key="1">
    <citation type="journal article" date="2014" name="Nat. Genet.">
        <title>Whole-genome sequence of a flatfish provides insights into ZW sex chromosome evolution and adaptation to a benthic lifestyle.</title>
        <authorList>
            <person name="Chen S."/>
            <person name="Zhang G."/>
            <person name="Shao C."/>
            <person name="Huang Q."/>
            <person name="Liu G."/>
            <person name="Zhang P."/>
            <person name="Song W."/>
            <person name="An N."/>
            <person name="Chalopin D."/>
            <person name="Volff J.N."/>
            <person name="Hong Y."/>
            <person name="Li Q."/>
            <person name="Sha Z."/>
            <person name="Zhou H."/>
            <person name="Xie M."/>
            <person name="Yu Q."/>
            <person name="Liu Y."/>
            <person name="Xiang H."/>
            <person name="Wang N."/>
            <person name="Wu K."/>
            <person name="Yang C."/>
            <person name="Zhou Q."/>
            <person name="Liao X."/>
            <person name="Yang L."/>
            <person name="Hu Q."/>
            <person name="Zhang J."/>
            <person name="Meng L."/>
            <person name="Jin L."/>
            <person name="Tian Y."/>
            <person name="Lian J."/>
            <person name="Yang J."/>
            <person name="Miao G."/>
            <person name="Liu S."/>
            <person name="Liang Z."/>
            <person name="Yan F."/>
            <person name="Li Y."/>
            <person name="Sun B."/>
            <person name="Zhang H."/>
            <person name="Zhang J."/>
            <person name="Zhu Y."/>
            <person name="Du M."/>
            <person name="Zhao Y."/>
            <person name="Schartl M."/>
            <person name="Tang Q."/>
            <person name="Wang J."/>
        </authorList>
    </citation>
    <scope>NUCLEOTIDE SEQUENCE</scope>
</reference>
<evidence type="ECO:0000313" key="3">
    <source>
        <dbReference type="Proteomes" id="UP000265120"/>
    </source>
</evidence>
<evidence type="ECO:0000313" key="2">
    <source>
        <dbReference type="Ensembl" id="ENSCSEP00000025464.1"/>
    </source>
</evidence>
<dbReference type="KEGG" id="csem:103396041"/>
<keyword evidence="1" id="KW-1015">Disulfide bond</keyword>
<keyword evidence="1" id="KW-0202">Cytokine</keyword>
<sequence>MKMSLLKLCFTPALLLLGLSCSLWQISQALPMKTTARVTDSCVLHAHTLLQNISGALTQNKLFSGIDCSKQSVELNSETNTTFDCTPTGLTCSGDTKSTFDQDSCLDSIVKDLHFYYQFLTSHPDPDSLLGPTVLLSIRELVKKCFTWSTADFALTQAVEDHSTTFDQRLRLCKVLRGFQIRTITINRAIGYMHAEENQKPVLQ</sequence>
<keyword evidence="1" id="KW-0732">Signal</keyword>
<proteinExistence type="inferred from homology"/>
<keyword evidence="1" id="KW-0339">Growth factor</keyword>
<name>A0A3P8WFG6_CYNSE</name>
<comment type="subunit">
    <text evidence="1">Heterodimer with IL12B; disulfide-linked. The heterodimer is known as interleukin IL-12.</text>
</comment>